<dbReference type="NCBIfam" id="TIGR01262">
    <property type="entry name" value="maiA"/>
    <property type="match status" value="1"/>
</dbReference>
<dbReference type="GO" id="GO:0006749">
    <property type="term" value="P:glutathione metabolic process"/>
    <property type="evidence" value="ECO:0007669"/>
    <property type="project" value="TreeGrafter"/>
</dbReference>
<dbReference type="InterPro" id="IPR034330">
    <property type="entry name" value="GST_Zeta_C"/>
</dbReference>
<protein>
    <submittedName>
        <fullName evidence="4">Maleylacetoacetate isomerase-like protein</fullName>
    </submittedName>
</protein>
<organism evidence="4 5">
    <name type="scientific">Gigaspora margarita</name>
    <dbReference type="NCBI Taxonomy" id="4874"/>
    <lineage>
        <taxon>Eukaryota</taxon>
        <taxon>Fungi</taxon>
        <taxon>Fungi incertae sedis</taxon>
        <taxon>Mucoromycota</taxon>
        <taxon>Glomeromycotina</taxon>
        <taxon>Glomeromycetes</taxon>
        <taxon>Diversisporales</taxon>
        <taxon>Gigasporaceae</taxon>
        <taxon>Gigaspora</taxon>
    </lineage>
</organism>
<dbReference type="SUPFAM" id="SSF52833">
    <property type="entry name" value="Thioredoxin-like"/>
    <property type="match status" value="1"/>
</dbReference>
<dbReference type="CDD" id="cd03191">
    <property type="entry name" value="GST_C_Zeta"/>
    <property type="match status" value="1"/>
</dbReference>
<accession>A0A8H4APB8</accession>
<dbReference type="GO" id="GO:0016034">
    <property type="term" value="F:maleylacetoacetate isomerase activity"/>
    <property type="evidence" value="ECO:0007669"/>
    <property type="project" value="TreeGrafter"/>
</dbReference>
<dbReference type="GO" id="GO:0005739">
    <property type="term" value="C:mitochondrion"/>
    <property type="evidence" value="ECO:0007669"/>
    <property type="project" value="TreeGrafter"/>
</dbReference>
<dbReference type="PROSITE" id="PS50404">
    <property type="entry name" value="GST_NTER"/>
    <property type="match status" value="1"/>
</dbReference>
<reference evidence="4 5" key="1">
    <citation type="journal article" date="2019" name="Environ. Microbiol.">
        <title>At the nexus of three kingdoms: the genome of the mycorrhizal fungus Gigaspora margarita provides insights into plant, endobacterial and fungal interactions.</title>
        <authorList>
            <person name="Venice F."/>
            <person name="Ghignone S."/>
            <person name="Salvioli di Fossalunga A."/>
            <person name="Amselem J."/>
            <person name="Novero M."/>
            <person name="Xianan X."/>
            <person name="Sedzielewska Toro K."/>
            <person name="Morin E."/>
            <person name="Lipzen A."/>
            <person name="Grigoriev I.V."/>
            <person name="Henrissat B."/>
            <person name="Martin F.M."/>
            <person name="Bonfante P."/>
        </authorList>
    </citation>
    <scope>NUCLEOTIDE SEQUENCE [LARGE SCALE GENOMIC DNA]</scope>
    <source>
        <strain evidence="4 5">BEG34</strain>
    </source>
</reference>
<evidence type="ECO:0000313" key="5">
    <source>
        <dbReference type="Proteomes" id="UP000439903"/>
    </source>
</evidence>
<dbReference type="Proteomes" id="UP000439903">
    <property type="component" value="Unassembled WGS sequence"/>
</dbReference>
<comment type="similarity">
    <text evidence="1">Belongs to the GST superfamily. Zeta family.</text>
</comment>
<keyword evidence="5" id="KW-1185">Reference proteome</keyword>
<dbReference type="SFLD" id="SFLDG00358">
    <property type="entry name" value="Main_(cytGST)"/>
    <property type="match status" value="1"/>
</dbReference>
<dbReference type="GO" id="GO:0006559">
    <property type="term" value="P:L-phenylalanine catabolic process"/>
    <property type="evidence" value="ECO:0007669"/>
    <property type="project" value="TreeGrafter"/>
</dbReference>
<dbReference type="Pfam" id="PF13417">
    <property type="entry name" value="GST_N_3"/>
    <property type="match status" value="1"/>
</dbReference>
<dbReference type="FunFam" id="1.20.1050.10:FF:000010">
    <property type="entry name" value="Maleylacetoacetate isomerase isoform 1"/>
    <property type="match status" value="1"/>
</dbReference>
<dbReference type="InterPro" id="IPR040079">
    <property type="entry name" value="Glutathione_S-Trfase"/>
</dbReference>
<dbReference type="InterPro" id="IPR004045">
    <property type="entry name" value="Glutathione_S-Trfase_N"/>
</dbReference>
<proteinExistence type="inferred from homology"/>
<dbReference type="SUPFAM" id="SSF47616">
    <property type="entry name" value="GST C-terminal domain-like"/>
    <property type="match status" value="1"/>
</dbReference>
<feature type="domain" description="GST C-terminal" evidence="3">
    <location>
        <begin position="89"/>
        <end position="215"/>
    </location>
</feature>
<evidence type="ECO:0000259" key="3">
    <source>
        <dbReference type="PROSITE" id="PS50405"/>
    </source>
</evidence>
<dbReference type="Gene3D" id="1.20.1050.10">
    <property type="match status" value="1"/>
</dbReference>
<dbReference type="InterPro" id="IPR010987">
    <property type="entry name" value="Glutathione-S-Trfase_C-like"/>
</dbReference>
<feature type="domain" description="GST N-terminal" evidence="2">
    <location>
        <begin position="4"/>
        <end position="84"/>
    </location>
</feature>
<dbReference type="EMBL" id="WTPW01000363">
    <property type="protein sequence ID" value="KAF0519603.1"/>
    <property type="molecule type" value="Genomic_DNA"/>
</dbReference>
<dbReference type="PROSITE" id="PS50405">
    <property type="entry name" value="GST_CTER"/>
    <property type="match status" value="1"/>
</dbReference>
<comment type="caution">
    <text evidence="4">The sequence shown here is derived from an EMBL/GenBank/DDBJ whole genome shotgun (WGS) entry which is preliminary data.</text>
</comment>
<dbReference type="AlphaFoldDB" id="A0A8H4APB8"/>
<dbReference type="CDD" id="cd03042">
    <property type="entry name" value="GST_N_Zeta"/>
    <property type="match status" value="1"/>
</dbReference>
<keyword evidence="4" id="KW-0413">Isomerase</keyword>
<dbReference type="Gene3D" id="3.40.30.10">
    <property type="entry name" value="Glutaredoxin"/>
    <property type="match status" value="1"/>
</dbReference>
<dbReference type="InterPro" id="IPR036282">
    <property type="entry name" value="Glutathione-S-Trfase_C_sf"/>
</dbReference>
<dbReference type="InterPro" id="IPR005955">
    <property type="entry name" value="GST_Zeta"/>
</dbReference>
<dbReference type="OrthoDB" id="202840at2759"/>
<dbReference type="InterPro" id="IPR034333">
    <property type="entry name" value="GST_Zeta_N"/>
</dbReference>
<sequence>MSSEKPILHSYFRSSCSWRVRTCLNWKEIDYEYCPVNLLERAQKKEEYSETNPKVVPALKTDGILLSQSVAILEYLEETQPEKPLLPKDPYKRALVRSIVQAIASDIQPLIQPLHYIKSLQYLESIGGNKNEYIIYCITHGFEGIERQLANTSGKYCVGDEVTLADVCLLPQVYDTNRFGIDMTKFPLIQRITNDLSELDAFKKGHPQNQIDCPAEEKNKIS</sequence>
<evidence type="ECO:0000259" key="2">
    <source>
        <dbReference type="PROSITE" id="PS50404"/>
    </source>
</evidence>
<dbReference type="PANTHER" id="PTHR42673:SF4">
    <property type="entry name" value="MALEYLACETOACETATE ISOMERASE"/>
    <property type="match status" value="1"/>
</dbReference>
<gene>
    <name evidence="4" type="ORF">F8M41_016602</name>
</gene>
<evidence type="ECO:0000313" key="4">
    <source>
        <dbReference type="EMBL" id="KAF0519603.1"/>
    </source>
</evidence>
<dbReference type="InterPro" id="IPR036249">
    <property type="entry name" value="Thioredoxin-like_sf"/>
</dbReference>
<dbReference type="SFLD" id="SFLDS00019">
    <property type="entry name" value="Glutathione_Transferase_(cytos"/>
    <property type="match status" value="1"/>
</dbReference>
<dbReference type="GO" id="GO:0004364">
    <property type="term" value="F:glutathione transferase activity"/>
    <property type="evidence" value="ECO:0007669"/>
    <property type="project" value="TreeGrafter"/>
</dbReference>
<name>A0A8H4APB8_GIGMA</name>
<evidence type="ECO:0000256" key="1">
    <source>
        <dbReference type="ARBA" id="ARBA00010007"/>
    </source>
</evidence>
<dbReference type="PANTHER" id="PTHR42673">
    <property type="entry name" value="MALEYLACETOACETATE ISOMERASE"/>
    <property type="match status" value="1"/>
</dbReference>